<dbReference type="GO" id="GO:0097730">
    <property type="term" value="C:non-motile cilium"/>
    <property type="evidence" value="ECO:0007669"/>
    <property type="project" value="TreeGrafter"/>
</dbReference>
<dbReference type="GO" id="GO:0042073">
    <property type="term" value="P:intraciliary transport"/>
    <property type="evidence" value="ECO:0007669"/>
    <property type="project" value="TreeGrafter"/>
</dbReference>
<evidence type="ECO:0000256" key="2">
    <source>
        <dbReference type="SAM" id="MobiDB-lite"/>
    </source>
</evidence>
<dbReference type="SMART" id="SM00028">
    <property type="entry name" value="TPR"/>
    <property type="match status" value="9"/>
</dbReference>
<feature type="compositionally biased region" description="Low complexity" evidence="2">
    <location>
        <begin position="757"/>
        <end position="795"/>
    </location>
</feature>
<feature type="compositionally biased region" description="Acidic residues" evidence="2">
    <location>
        <begin position="840"/>
        <end position="853"/>
    </location>
</feature>
<dbReference type="PROSITE" id="PS50293">
    <property type="entry name" value="TPR_REGION"/>
    <property type="match status" value="1"/>
</dbReference>
<gene>
    <name evidence="4" type="ORF">B4U79_13650</name>
    <name evidence="3" type="ORF">B4U79_13851</name>
</gene>
<dbReference type="AlphaFoldDB" id="A0A443QMF9"/>
<evidence type="ECO:0000256" key="1">
    <source>
        <dbReference type="PROSITE-ProRule" id="PRU00339"/>
    </source>
</evidence>
<keyword evidence="1" id="KW-0802">TPR repeat</keyword>
<dbReference type="PANTHER" id="PTHR44117:SF1">
    <property type="entry name" value="INTRAFLAGELLAR TRANSPORT PROTEIN 88 HOMOLOG"/>
    <property type="match status" value="1"/>
</dbReference>
<feature type="repeat" description="TPR" evidence="1">
    <location>
        <begin position="494"/>
        <end position="527"/>
    </location>
</feature>
<feature type="region of interest" description="Disordered" evidence="2">
    <location>
        <begin position="751"/>
        <end position="853"/>
    </location>
</feature>
<dbReference type="PANTHER" id="PTHR44117">
    <property type="entry name" value="INTRAFLAGELLAR TRANSPORT PROTEIN 88 HOMOLOG"/>
    <property type="match status" value="1"/>
</dbReference>
<dbReference type="EMBL" id="NCKU01005282">
    <property type="protein sequence ID" value="RWS04765.1"/>
    <property type="molecule type" value="Genomic_DNA"/>
</dbReference>
<protein>
    <submittedName>
        <fullName evidence="3">Intraflagellar transport protein 88-like isoform X1</fullName>
    </submittedName>
</protein>
<dbReference type="OrthoDB" id="1926212at2759"/>
<dbReference type="Gene3D" id="1.25.40.10">
    <property type="entry name" value="Tetratricopeptide repeat domain"/>
    <property type="match status" value="3"/>
</dbReference>
<feature type="repeat" description="TPR" evidence="1">
    <location>
        <begin position="240"/>
        <end position="273"/>
    </location>
</feature>
<keyword evidence="3" id="KW-0966">Cell projection</keyword>
<dbReference type="InterPro" id="IPR019734">
    <property type="entry name" value="TPR_rpt"/>
</dbReference>
<feature type="compositionally biased region" description="Polar residues" evidence="2">
    <location>
        <begin position="796"/>
        <end position="807"/>
    </location>
</feature>
<keyword evidence="3" id="KW-0969">Cilium</keyword>
<organism evidence="3 5">
    <name type="scientific">Dinothrombium tinctorium</name>
    <dbReference type="NCBI Taxonomy" id="1965070"/>
    <lineage>
        <taxon>Eukaryota</taxon>
        <taxon>Metazoa</taxon>
        <taxon>Ecdysozoa</taxon>
        <taxon>Arthropoda</taxon>
        <taxon>Chelicerata</taxon>
        <taxon>Arachnida</taxon>
        <taxon>Acari</taxon>
        <taxon>Acariformes</taxon>
        <taxon>Trombidiformes</taxon>
        <taxon>Prostigmata</taxon>
        <taxon>Anystina</taxon>
        <taxon>Parasitengona</taxon>
        <taxon>Trombidioidea</taxon>
        <taxon>Trombidiidae</taxon>
        <taxon>Dinothrombium</taxon>
    </lineage>
</organism>
<comment type="caution">
    <text evidence="3">The sequence shown here is derived from an EMBL/GenBank/DDBJ whole genome shotgun (WGS) entry which is preliminary data.</text>
</comment>
<evidence type="ECO:0000313" key="5">
    <source>
        <dbReference type="Proteomes" id="UP000285301"/>
    </source>
</evidence>
<dbReference type="Pfam" id="PF13181">
    <property type="entry name" value="TPR_8"/>
    <property type="match status" value="1"/>
</dbReference>
<feature type="repeat" description="TPR" evidence="1">
    <location>
        <begin position="648"/>
        <end position="681"/>
    </location>
</feature>
<dbReference type="GO" id="GO:0036064">
    <property type="term" value="C:ciliary basal body"/>
    <property type="evidence" value="ECO:0007669"/>
    <property type="project" value="TreeGrafter"/>
</dbReference>
<dbReference type="EMBL" id="NCKU01005750">
    <property type="protein sequence ID" value="RWS04201.1"/>
    <property type="molecule type" value="Genomic_DNA"/>
</dbReference>
<dbReference type="GO" id="GO:0097546">
    <property type="term" value="C:ciliary base"/>
    <property type="evidence" value="ECO:0007669"/>
    <property type="project" value="TreeGrafter"/>
</dbReference>
<dbReference type="Proteomes" id="UP000285301">
    <property type="component" value="Unassembled WGS sequence"/>
</dbReference>
<dbReference type="GO" id="GO:0019894">
    <property type="term" value="F:kinesin binding"/>
    <property type="evidence" value="ECO:0007669"/>
    <property type="project" value="TreeGrafter"/>
</dbReference>
<reference evidence="3 5" key="1">
    <citation type="journal article" date="2018" name="Gigascience">
        <title>Genomes of trombidid mites reveal novel predicted allergens and laterally-transferred genes associated with secondary metabolism.</title>
        <authorList>
            <person name="Dong X."/>
            <person name="Chaisiri K."/>
            <person name="Xia D."/>
            <person name="Armstrong S.D."/>
            <person name="Fang Y."/>
            <person name="Donnelly M.J."/>
            <person name="Kadowaki T."/>
            <person name="McGarry J.W."/>
            <person name="Darby A.C."/>
            <person name="Makepeace B.L."/>
        </authorList>
    </citation>
    <scope>NUCLEOTIDE SEQUENCE [LARGE SCALE GENOMIC DNA]</scope>
    <source>
        <strain evidence="3">UoL-WK</strain>
    </source>
</reference>
<name>A0A443QMF9_9ACAR</name>
<dbReference type="GO" id="GO:0005814">
    <property type="term" value="C:centriole"/>
    <property type="evidence" value="ECO:0007669"/>
    <property type="project" value="TreeGrafter"/>
</dbReference>
<dbReference type="InterPro" id="IPR011990">
    <property type="entry name" value="TPR-like_helical_dom_sf"/>
</dbReference>
<reference evidence="3" key="2">
    <citation type="submission" date="2018-11" db="EMBL/GenBank/DDBJ databases">
        <title>Trombidioid mite genomics.</title>
        <authorList>
            <person name="Dong X."/>
        </authorList>
    </citation>
    <scope>NUCLEOTIDE SEQUENCE</scope>
    <source>
        <strain evidence="3">UoL-WK</strain>
    </source>
</reference>
<feature type="region of interest" description="Disordered" evidence="2">
    <location>
        <begin position="53"/>
        <end position="96"/>
    </location>
</feature>
<dbReference type="Pfam" id="PF00515">
    <property type="entry name" value="TPR_1"/>
    <property type="match status" value="1"/>
</dbReference>
<dbReference type="SUPFAM" id="SSF48452">
    <property type="entry name" value="TPR-like"/>
    <property type="match status" value="3"/>
</dbReference>
<feature type="repeat" description="TPR" evidence="1">
    <location>
        <begin position="562"/>
        <end position="595"/>
    </location>
</feature>
<feature type="compositionally biased region" description="Low complexity" evidence="2">
    <location>
        <begin position="70"/>
        <end position="85"/>
    </location>
</feature>
<keyword evidence="3" id="KW-0282">Flagellum</keyword>
<keyword evidence="5" id="KW-1185">Reference proteome</keyword>
<proteinExistence type="predicted"/>
<accession>A0A443QMF9</accession>
<dbReference type="GO" id="GO:1905515">
    <property type="term" value="P:non-motile cilium assembly"/>
    <property type="evidence" value="ECO:0007669"/>
    <property type="project" value="TreeGrafter"/>
</dbReference>
<dbReference type="Pfam" id="PF14559">
    <property type="entry name" value="TPR_19"/>
    <property type="match status" value="1"/>
</dbReference>
<evidence type="ECO:0000313" key="4">
    <source>
        <dbReference type="EMBL" id="RWS04765.1"/>
    </source>
</evidence>
<feature type="compositionally biased region" description="Basic and acidic residues" evidence="2">
    <location>
        <begin position="823"/>
        <end position="839"/>
    </location>
</feature>
<evidence type="ECO:0000313" key="3">
    <source>
        <dbReference type="EMBL" id="RWS04201.1"/>
    </source>
</evidence>
<dbReference type="PROSITE" id="PS50005">
    <property type="entry name" value="TPR"/>
    <property type="match status" value="4"/>
</dbReference>
<dbReference type="STRING" id="1965070.A0A443QMF9"/>
<sequence length="853" mass="97065">MFANTFELRQADGSDLYSGYNDFNPVFDIKALEYDENFQQAVLKSSYGKRGIATGTRTAGPSRMGTAGYRRSSINSSSKRPSNTSAYGQQQPMTARPMTAVRGAGYTSHSRNQAKGTAFDPLNQAKSMISTFHHVDENSPEFKIKQLEQKVNTLLEESVMALFRNEKNLALEKAKEAVAKERSLSRMKNQASLDNIPINIELTFSVLFNLAIQYTKSEMFSEAINAYQSIIKNRSFTNTGRLKVNIGNIHFYQSNFPKAIKFYRMALDQMPNTQKATRMKLMRNIGLAFVKLNQYADAITSFEYIMSEKGDYRDALHLIICHFALGDKEKMKKCFIKLLETRDEVLGEKSKFAFEEDDEKLSTFRNDEIKNDSLRQIQREYKQERDYCIYTAAKLIAPVIGDTLSQGYDWCVEQIRNAGFSEMANELEINKAVKHLKKRNFAEAIETLQTFEKKESKTASTAATNLSFLYLLQNEIAQAELHADTAINADHYNAGALVNKGNCCLRQGEFEKAREYYKEALSNDPSCVEAIYNLALTYKKLSLFEPALDCLFKMHTLVKNHPHVIYQIAVLYEQLNDKDQAMDWYQTLLTFVPSDPALLNRLSDISESEGDKQQAFLHLTDVGILKENNFSSFPASPFQSYRYFPSYIPTIERIAAHYIENQIYEKAIKYLEKAAAVQPNQVKWLLMIAACYRRSGNYQQALQSYKAINKKFPENIECLKFLAKISQELGLTEANEYIEALQRLEKAKEIKERKIQSGRGSRSTSRSSLRQSANSASSREGSASSNSSGYITSASPRSNLSKSNSQKAIFENEVTNDDSFNEELTRAERPMSSWKRKEEDDFANEDIGDILPE</sequence>